<feature type="DNA-binding region" description="H-T-H motif" evidence="2">
    <location>
        <begin position="41"/>
        <end position="60"/>
    </location>
</feature>
<keyword evidence="1 2" id="KW-0238">DNA-binding</keyword>
<evidence type="ECO:0000256" key="2">
    <source>
        <dbReference type="PROSITE-ProRule" id="PRU00335"/>
    </source>
</evidence>
<dbReference type="Gene3D" id="1.10.357.10">
    <property type="entry name" value="Tetracycline Repressor, domain 2"/>
    <property type="match status" value="1"/>
</dbReference>
<dbReference type="EMBL" id="BAABIC010000009">
    <property type="protein sequence ID" value="GAA4692161.1"/>
    <property type="molecule type" value="Genomic_DNA"/>
</dbReference>
<dbReference type="Pfam" id="PF00440">
    <property type="entry name" value="TetR_N"/>
    <property type="match status" value="1"/>
</dbReference>
<protein>
    <submittedName>
        <fullName evidence="4">TetR/AcrR family transcriptional regulator</fullName>
    </submittedName>
</protein>
<evidence type="ECO:0000313" key="5">
    <source>
        <dbReference type="Proteomes" id="UP001500325"/>
    </source>
</evidence>
<dbReference type="SUPFAM" id="SSF46689">
    <property type="entry name" value="Homeodomain-like"/>
    <property type="match status" value="1"/>
</dbReference>
<dbReference type="PANTHER" id="PTHR30055:SF235">
    <property type="entry name" value="TRANSCRIPTIONAL REGULATORY PROTEIN"/>
    <property type="match status" value="1"/>
</dbReference>
<evidence type="ECO:0000313" key="4">
    <source>
        <dbReference type="EMBL" id="GAA4692161.1"/>
    </source>
</evidence>
<evidence type="ECO:0000259" key="3">
    <source>
        <dbReference type="PROSITE" id="PS50977"/>
    </source>
</evidence>
<sequence>MTQVKRPYDASRRRAQAQARQRAVVAAAKELFERDGFRQTTIAAVAMHAGVSAETIYKGFGSKTALAKAVFDYVIAGDDEQVPVWQRPEARAVRAEPDARRKIALYVSGLALRVERSAKVQMLIRDGRHVDDSLNPVWQKLHDEGLTGMTMLGRHLLDTGQLRAGIDLDEVRDVLWNYIAVDHYERLVLDRGWSLDRYAAWLTHAITTALCQ</sequence>
<name>A0ABP8WNL0_9PSEU</name>
<dbReference type="InterPro" id="IPR009057">
    <property type="entry name" value="Homeodomain-like_sf"/>
</dbReference>
<dbReference type="PRINTS" id="PR00455">
    <property type="entry name" value="HTHTETR"/>
</dbReference>
<gene>
    <name evidence="4" type="ORF">GCM10023215_31560</name>
</gene>
<dbReference type="InterPro" id="IPR050109">
    <property type="entry name" value="HTH-type_TetR-like_transc_reg"/>
</dbReference>
<dbReference type="Proteomes" id="UP001500325">
    <property type="component" value="Unassembled WGS sequence"/>
</dbReference>
<dbReference type="PROSITE" id="PS50977">
    <property type="entry name" value="HTH_TETR_2"/>
    <property type="match status" value="1"/>
</dbReference>
<reference evidence="5" key="1">
    <citation type="journal article" date="2019" name="Int. J. Syst. Evol. Microbiol.">
        <title>The Global Catalogue of Microorganisms (GCM) 10K type strain sequencing project: providing services to taxonomists for standard genome sequencing and annotation.</title>
        <authorList>
            <consortium name="The Broad Institute Genomics Platform"/>
            <consortium name="The Broad Institute Genome Sequencing Center for Infectious Disease"/>
            <person name="Wu L."/>
            <person name="Ma J."/>
        </authorList>
    </citation>
    <scope>NUCLEOTIDE SEQUENCE [LARGE SCALE GENOMIC DNA]</scope>
    <source>
        <strain evidence="5">JCM 18055</strain>
    </source>
</reference>
<dbReference type="InterPro" id="IPR001647">
    <property type="entry name" value="HTH_TetR"/>
</dbReference>
<proteinExistence type="predicted"/>
<dbReference type="RefSeq" id="WP_345381259.1">
    <property type="nucleotide sequence ID" value="NZ_BAABIC010000009.1"/>
</dbReference>
<comment type="caution">
    <text evidence="4">The sequence shown here is derived from an EMBL/GenBank/DDBJ whole genome shotgun (WGS) entry which is preliminary data.</text>
</comment>
<keyword evidence="5" id="KW-1185">Reference proteome</keyword>
<feature type="domain" description="HTH tetR-type" evidence="3">
    <location>
        <begin position="18"/>
        <end position="78"/>
    </location>
</feature>
<organism evidence="4 5">
    <name type="scientific">Pseudonocardia yuanmonensis</name>
    <dbReference type="NCBI Taxonomy" id="1095914"/>
    <lineage>
        <taxon>Bacteria</taxon>
        <taxon>Bacillati</taxon>
        <taxon>Actinomycetota</taxon>
        <taxon>Actinomycetes</taxon>
        <taxon>Pseudonocardiales</taxon>
        <taxon>Pseudonocardiaceae</taxon>
        <taxon>Pseudonocardia</taxon>
    </lineage>
</organism>
<dbReference type="PANTHER" id="PTHR30055">
    <property type="entry name" value="HTH-TYPE TRANSCRIPTIONAL REGULATOR RUTR"/>
    <property type="match status" value="1"/>
</dbReference>
<evidence type="ECO:0000256" key="1">
    <source>
        <dbReference type="ARBA" id="ARBA00023125"/>
    </source>
</evidence>
<accession>A0ABP8WNL0</accession>